<feature type="region of interest" description="Disordered" evidence="5">
    <location>
        <begin position="41"/>
        <end position="66"/>
    </location>
</feature>
<dbReference type="EMBL" id="UFAJ01000263">
    <property type="protein sequence ID" value="SSD60071.1"/>
    <property type="molecule type" value="Genomic_DNA"/>
</dbReference>
<sequence length="426" mass="47814">MLSFRFSSTKFIKSTIKSHSIIQKHTHSILSKRFQSTVTNSEATDSLRNKGVDHNNGNSSNNLDKDDRDLSILRMREFNEQVIRKYKELQQTPIEELGNLDDILNAPLTEKEKLLDQELYDFFKKYAVENKILKIDEPSLNVGSNTSDSNGAKAISSSVKDLPFLVPTPNDKPYSFQELYLRQMKHIGGSGKLGAKIKDVYFSNADIYNPPSIQDVTIEKLIAAGVHLGQSTSLWRSSTQSFIYGEYKGVHIIDLNQTLSSLKRACRVVEGIVERGGIILFLGTRKGQKKALKHAAEMTHGYYVSDRWIPGTLTNPTEISGVWERHKVDMFDRPTGETLSPEDIDSLVKPDLLIVLNPTENKNALREAMKTRIPTIGIIDTDSEPSMVSYSIPGNDDSLRSVNLITSVLAKAGEMGLKRRLARRED</sequence>
<dbReference type="VEuPathDB" id="FungiDB:SCODWIG_01832"/>
<dbReference type="Gene3D" id="3.40.50.10490">
    <property type="entry name" value="Glucose-6-phosphate isomerase like protein, domain 1"/>
    <property type="match status" value="1"/>
</dbReference>
<dbReference type="CDD" id="cd01425">
    <property type="entry name" value="RPS2"/>
    <property type="match status" value="1"/>
</dbReference>
<dbReference type="InterPro" id="IPR023591">
    <property type="entry name" value="Ribosomal_uS2_flav_dom_sf"/>
</dbReference>
<dbReference type="GO" id="GO:0003735">
    <property type="term" value="F:structural constituent of ribosome"/>
    <property type="evidence" value="ECO:0007669"/>
    <property type="project" value="InterPro"/>
</dbReference>
<evidence type="ECO:0000313" key="6">
    <source>
        <dbReference type="EMBL" id="SSD60071.1"/>
    </source>
</evidence>
<dbReference type="HAMAP" id="MF_00291_B">
    <property type="entry name" value="Ribosomal_uS2_B"/>
    <property type="match status" value="1"/>
</dbReference>
<dbReference type="GO" id="GO:0006412">
    <property type="term" value="P:translation"/>
    <property type="evidence" value="ECO:0007669"/>
    <property type="project" value="InterPro"/>
</dbReference>
<dbReference type="PRINTS" id="PR00395">
    <property type="entry name" value="RIBOSOMALS2"/>
</dbReference>
<dbReference type="Pfam" id="PF00318">
    <property type="entry name" value="Ribosomal_S2"/>
    <property type="match status" value="1"/>
</dbReference>
<dbReference type="PROSITE" id="PS00962">
    <property type="entry name" value="RIBOSOMAL_S2_1"/>
    <property type="match status" value="1"/>
</dbReference>
<keyword evidence="2 4" id="KW-0689">Ribosomal protein</keyword>
<evidence type="ECO:0000256" key="1">
    <source>
        <dbReference type="ARBA" id="ARBA00006242"/>
    </source>
</evidence>
<proteinExistence type="inferred from homology"/>
<dbReference type="Proteomes" id="UP000262825">
    <property type="component" value="Unassembled WGS sequence"/>
</dbReference>
<evidence type="ECO:0000256" key="2">
    <source>
        <dbReference type="ARBA" id="ARBA00022980"/>
    </source>
</evidence>
<comment type="similarity">
    <text evidence="1 4">Belongs to the universal ribosomal protein uS2 family.</text>
</comment>
<dbReference type="NCBIfam" id="TIGR01011">
    <property type="entry name" value="rpsB_bact"/>
    <property type="match status" value="1"/>
</dbReference>
<keyword evidence="7" id="KW-1185">Reference proteome</keyword>
<dbReference type="SUPFAM" id="SSF52313">
    <property type="entry name" value="Ribosomal protein S2"/>
    <property type="match status" value="1"/>
</dbReference>
<dbReference type="GO" id="GO:0005763">
    <property type="term" value="C:mitochondrial small ribosomal subunit"/>
    <property type="evidence" value="ECO:0007669"/>
    <property type="project" value="TreeGrafter"/>
</dbReference>
<accession>A0A376B611</accession>
<dbReference type="InterPro" id="IPR001865">
    <property type="entry name" value="Ribosomal_uS2"/>
</dbReference>
<reference evidence="7" key="1">
    <citation type="submission" date="2018-06" db="EMBL/GenBank/DDBJ databases">
        <authorList>
            <person name="Guldener U."/>
        </authorList>
    </citation>
    <scope>NUCLEOTIDE SEQUENCE [LARGE SCALE GENOMIC DNA]</scope>
    <source>
        <strain evidence="7">UTAD17</strain>
    </source>
</reference>
<dbReference type="OrthoDB" id="2320368at2759"/>
<gene>
    <name evidence="6" type="ORF">SCODWIG_01832</name>
</gene>
<dbReference type="InterPro" id="IPR005706">
    <property type="entry name" value="Ribosomal_uS2_bac/mit/plastid"/>
</dbReference>
<dbReference type="PROSITE" id="PS00963">
    <property type="entry name" value="RIBOSOMAL_S2_2"/>
    <property type="match status" value="1"/>
</dbReference>
<name>A0A376B611_9ASCO</name>
<keyword evidence="3 4" id="KW-0687">Ribonucleoprotein</keyword>
<dbReference type="FunFam" id="3.40.50.10490:FF:000055">
    <property type="entry name" value="Mitochondrial ribosomal protein"/>
    <property type="match status" value="1"/>
</dbReference>
<evidence type="ECO:0000256" key="4">
    <source>
        <dbReference type="RuleBase" id="RU003631"/>
    </source>
</evidence>
<organism evidence="6 7">
    <name type="scientific">Saccharomycodes ludwigii</name>
    <dbReference type="NCBI Taxonomy" id="36035"/>
    <lineage>
        <taxon>Eukaryota</taxon>
        <taxon>Fungi</taxon>
        <taxon>Dikarya</taxon>
        <taxon>Ascomycota</taxon>
        <taxon>Saccharomycotina</taxon>
        <taxon>Saccharomycetes</taxon>
        <taxon>Saccharomycodales</taxon>
        <taxon>Saccharomycodaceae</taxon>
        <taxon>Saccharomycodes</taxon>
    </lineage>
</organism>
<evidence type="ECO:0000256" key="5">
    <source>
        <dbReference type="SAM" id="MobiDB-lite"/>
    </source>
</evidence>
<evidence type="ECO:0000313" key="7">
    <source>
        <dbReference type="Proteomes" id="UP000262825"/>
    </source>
</evidence>
<dbReference type="InterPro" id="IPR018130">
    <property type="entry name" value="Ribosomal_uS2_CS"/>
</dbReference>
<dbReference type="PANTHER" id="PTHR12534:SF0">
    <property type="entry name" value="SMALL RIBOSOMAL SUBUNIT PROTEIN US2M"/>
    <property type="match status" value="1"/>
</dbReference>
<dbReference type="AlphaFoldDB" id="A0A376B611"/>
<evidence type="ECO:0000256" key="3">
    <source>
        <dbReference type="ARBA" id="ARBA00023274"/>
    </source>
</evidence>
<dbReference type="PANTHER" id="PTHR12534">
    <property type="entry name" value="30S RIBOSOMAL PROTEIN S2 PROKARYOTIC AND ORGANELLAR"/>
    <property type="match status" value="1"/>
</dbReference>
<protein>
    <submittedName>
        <fullName evidence="6">Related to 37S ribosomal protein MRP4, mitochondrial</fullName>
    </submittedName>
</protein>